<evidence type="ECO:0000256" key="1">
    <source>
        <dbReference type="ARBA" id="ARBA00001933"/>
    </source>
</evidence>
<organism evidence="4 5">
    <name type="scientific">Pseudolysinimonas kribbensis</name>
    <dbReference type="NCBI Taxonomy" id="433641"/>
    <lineage>
        <taxon>Bacteria</taxon>
        <taxon>Bacillati</taxon>
        <taxon>Actinomycetota</taxon>
        <taxon>Actinomycetes</taxon>
        <taxon>Micrococcales</taxon>
        <taxon>Microbacteriaceae</taxon>
        <taxon>Pseudolysinimonas</taxon>
    </lineage>
</organism>
<feature type="region of interest" description="Disordered" evidence="3">
    <location>
        <begin position="330"/>
        <end position="358"/>
    </location>
</feature>
<dbReference type="PANTHER" id="PTHR32328">
    <property type="entry name" value="L-SERYL-TRNA(SEC) SELENIUM TRANSFERASE"/>
    <property type="match status" value="1"/>
</dbReference>
<keyword evidence="2" id="KW-0663">Pyridoxal phosphate</keyword>
<comment type="caution">
    <text evidence="4">The sequence shown here is derived from an EMBL/GenBank/DDBJ whole genome shotgun (WGS) entry which is preliminary data.</text>
</comment>
<gene>
    <name evidence="4" type="primary">selA</name>
    <name evidence="4" type="ORF">GCM10025881_22220</name>
</gene>
<evidence type="ECO:0000313" key="4">
    <source>
        <dbReference type="EMBL" id="GMA95398.1"/>
    </source>
</evidence>
<dbReference type="Proteomes" id="UP001157034">
    <property type="component" value="Unassembled WGS sequence"/>
</dbReference>
<dbReference type="Gene3D" id="3.40.640.10">
    <property type="entry name" value="Type I PLP-dependent aspartate aminotransferase-like (Major domain)"/>
    <property type="match status" value="1"/>
</dbReference>
<dbReference type="RefSeq" id="WP_284254173.1">
    <property type="nucleotide sequence ID" value="NZ_BSVB01000001.1"/>
</dbReference>
<evidence type="ECO:0008006" key="6">
    <source>
        <dbReference type="Google" id="ProtNLM"/>
    </source>
</evidence>
<dbReference type="SUPFAM" id="SSF53383">
    <property type="entry name" value="PLP-dependent transferases"/>
    <property type="match status" value="1"/>
</dbReference>
<evidence type="ECO:0000313" key="5">
    <source>
        <dbReference type="Proteomes" id="UP001157034"/>
    </source>
</evidence>
<comment type="cofactor">
    <cofactor evidence="1">
        <name>pyridoxal 5'-phosphate</name>
        <dbReference type="ChEBI" id="CHEBI:597326"/>
    </cofactor>
</comment>
<keyword evidence="5" id="KW-1185">Reference proteome</keyword>
<dbReference type="EMBL" id="BSVB01000001">
    <property type="protein sequence ID" value="GMA95398.1"/>
    <property type="molecule type" value="Genomic_DNA"/>
</dbReference>
<proteinExistence type="predicted"/>
<dbReference type="PANTHER" id="PTHR32328:SF0">
    <property type="entry name" value="L-SERYL-TRNA(SEC) SELENIUM TRANSFERASE"/>
    <property type="match status" value="1"/>
</dbReference>
<name>A0ABQ6K452_9MICO</name>
<dbReference type="InterPro" id="IPR015424">
    <property type="entry name" value="PyrdxlP-dep_Trfase"/>
</dbReference>
<sequence length="358" mass="37747">MDLLDTPGLRPIVNGVGPATRLGGLPLADEVWDAMRAAFRHPVRLDELQAAAGARLSALLEIPACYVTSGAAAALHLATTIALTQGDEAAIDRLPVVVGARSTVVIQKAHRDPYDRAVEQAGARLLEIGYPASSHPGELERVLDESVAAVLFRPGRSGDLLSLAETAAIAHAHGIPVIVDGALHVPPVDRLRRFLADGADLIAVSGGKGFRGPQASGLLCGTADWVSLAGVHQQDMDERPTTWSPAVPRTSPTPPRHGPSRPMKVGREQLVGLVAAVERYLRDPGADELPGIAELDRAEETLGAAGLAVERLRDDALDVPMLRIRVEGAATAPTPSHARWRHVPSRSCSVSPRHGMAS</sequence>
<evidence type="ECO:0000256" key="2">
    <source>
        <dbReference type="ARBA" id="ARBA00022898"/>
    </source>
</evidence>
<feature type="region of interest" description="Disordered" evidence="3">
    <location>
        <begin position="237"/>
        <end position="263"/>
    </location>
</feature>
<reference evidence="5" key="1">
    <citation type="journal article" date="2019" name="Int. J. Syst. Evol. Microbiol.">
        <title>The Global Catalogue of Microorganisms (GCM) 10K type strain sequencing project: providing services to taxonomists for standard genome sequencing and annotation.</title>
        <authorList>
            <consortium name="The Broad Institute Genomics Platform"/>
            <consortium name="The Broad Institute Genome Sequencing Center for Infectious Disease"/>
            <person name="Wu L."/>
            <person name="Ma J."/>
        </authorList>
    </citation>
    <scope>NUCLEOTIDE SEQUENCE [LARGE SCALE GENOMIC DNA]</scope>
    <source>
        <strain evidence="5">NBRC 108894</strain>
    </source>
</reference>
<evidence type="ECO:0000256" key="3">
    <source>
        <dbReference type="SAM" id="MobiDB-lite"/>
    </source>
</evidence>
<protein>
    <recommendedName>
        <fullName evidence="6">Aminotransferase class V-fold PLP-dependent enzyme</fullName>
    </recommendedName>
</protein>
<dbReference type="InterPro" id="IPR015421">
    <property type="entry name" value="PyrdxlP-dep_Trfase_major"/>
</dbReference>
<accession>A0ABQ6K452</accession>